<organism evidence="2 3">
    <name type="scientific">Pedococcus cremeus</name>
    <dbReference type="NCBI Taxonomy" id="587636"/>
    <lineage>
        <taxon>Bacteria</taxon>
        <taxon>Bacillati</taxon>
        <taxon>Actinomycetota</taxon>
        <taxon>Actinomycetes</taxon>
        <taxon>Micrococcales</taxon>
        <taxon>Intrasporangiaceae</taxon>
        <taxon>Pedococcus</taxon>
    </lineage>
</organism>
<dbReference type="EMBL" id="FOHB01000003">
    <property type="protein sequence ID" value="SES10203.1"/>
    <property type="molecule type" value="Genomic_DNA"/>
</dbReference>
<feature type="domain" description="DUF2510" evidence="1">
    <location>
        <begin position="5"/>
        <end position="32"/>
    </location>
</feature>
<evidence type="ECO:0000313" key="3">
    <source>
        <dbReference type="Proteomes" id="UP000199019"/>
    </source>
</evidence>
<proteinExistence type="predicted"/>
<dbReference type="Pfam" id="PF10708">
    <property type="entry name" value="DUF2510"/>
    <property type="match status" value="1"/>
</dbReference>
<gene>
    <name evidence="2" type="ORF">SAMN05216199_1991</name>
</gene>
<evidence type="ECO:0000313" key="2">
    <source>
        <dbReference type="EMBL" id="SES10203.1"/>
    </source>
</evidence>
<dbReference type="AlphaFoldDB" id="A0A1H9UMG8"/>
<dbReference type="OrthoDB" id="2004788at2"/>
<dbReference type="Proteomes" id="UP000199019">
    <property type="component" value="Unassembled WGS sequence"/>
</dbReference>
<name>A0A1H9UMG8_9MICO</name>
<reference evidence="3" key="1">
    <citation type="submission" date="2016-10" db="EMBL/GenBank/DDBJ databases">
        <authorList>
            <person name="Varghese N."/>
            <person name="Submissions S."/>
        </authorList>
    </citation>
    <scope>NUCLEOTIDE SEQUENCE [LARGE SCALE GENOMIC DNA]</scope>
    <source>
        <strain evidence="3">CGMCC 1.6963</strain>
    </source>
</reference>
<dbReference type="RefSeq" id="WP_091757707.1">
    <property type="nucleotide sequence ID" value="NZ_FOHB01000003.1"/>
</dbReference>
<sequence>MPAPAGWYPDPQVERQRRYWDGQKWTDRRAPVVIPRSSPYLEQVQERTRR</sequence>
<protein>
    <recommendedName>
        <fullName evidence="1">DUF2510 domain-containing protein</fullName>
    </recommendedName>
</protein>
<accession>A0A1H9UMG8</accession>
<keyword evidence="3" id="KW-1185">Reference proteome</keyword>
<dbReference type="InterPro" id="IPR018929">
    <property type="entry name" value="DUF2510"/>
</dbReference>
<evidence type="ECO:0000259" key="1">
    <source>
        <dbReference type="Pfam" id="PF10708"/>
    </source>
</evidence>